<comment type="function">
    <text evidence="12">Cytochrome bo(3) ubiquinol terminal oxidase is the component of the aerobic respiratory chain of E.coli that predominates when cells are grown at high aeration. Has proton pump activity across the membrane in addition to electron transfer, pumping 2 protons/electron.</text>
</comment>
<dbReference type="Pfam" id="PF03626">
    <property type="entry name" value="COX4_pro"/>
    <property type="match status" value="1"/>
</dbReference>
<evidence type="ECO:0000313" key="18">
    <source>
        <dbReference type="EMBL" id="KJV35827.1"/>
    </source>
</evidence>
<comment type="subcellular location">
    <subcellularLocation>
        <location evidence="1">Cell membrane</location>
        <topology evidence="1">Multi-pass membrane protein</topology>
    </subcellularLocation>
</comment>
<feature type="transmembrane region" description="Helical" evidence="17">
    <location>
        <begin position="29"/>
        <end position="48"/>
    </location>
</feature>
<keyword evidence="6" id="KW-1003">Cell membrane</keyword>
<evidence type="ECO:0000256" key="14">
    <source>
        <dbReference type="ARBA" id="ARBA00030211"/>
    </source>
</evidence>
<dbReference type="InterPro" id="IPR050968">
    <property type="entry name" value="Cytochrome_c_oxidase_bac_sub4"/>
</dbReference>
<reference evidence="18 19" key="1">
    <citation type="submission" date="2015-03" db="EMBL/GenBank/DDBJ databases">
        <title>Draft genome sequence of Luteibacter yeojuensis strain SU11.</title>
        <authorList>
            <person name="Sulaiman J."/>
            <person name="Priya K."/>
            <person name="Chan K.-G."/>
        </authorList>
    </citation>
    <scope>NUCLEOTIDE SEQUENCE [LARGE SCALE GENOMIC DNA]</scope>
    <source>
        <strain evidence="18 19">SU11</strain>
    </source>
</reference>
<keyword evidence="5" id="KW-0813">Transport</keyword>
<evidence type="ECO:0000256" key="8">
    <source>
        <dbReference type="ARBA" id="ARBA00022982"/>
    </source>
</evidence>
<protein>
    <recommendedName>
        <fullName evidence="4">Cytochrome bo(3) ubiquinol oxidase subunit 4</fullName>
    </recommendedName>
    <alternativeName>
        <fullName evidence="16">Cytochrome o ubiquinol oxidase subunit 4</fullName>
    </alternativeName>
    <alternativeName>
        <fullName evidence="13">Oxidase bo(3) subunit 4</fullName>
    </alternativeName>
    <alternativeName>
        <fullName evidence="14">Ubiquinol oxidase polypeptide IV</fullName>
    </alternativeName>
    <alternativeName>
        <fullName evidence="15">Ubiquinol oxidase subunit 4</fullName>
    </alternativeName>
</protein>
<evidence type="ECO:0000256" key="2">
    <source>
        <dbReference type="ARBA" id="ARBA00008079"/>
    </source>
</evidence>
<dbReference type="PANTHER" id="PTHR36835:SF1">
    <property type="entry name" value="CYTOCHROME BO(3) UBIQUINOL OXIDASE SUBUNIT 4"/>
    <property type="match status" value="1"/>
</dbReference>
<evidence type="ECO:0000313" key="19">
    <source>
        <dbReference type="Proteomes" id="UP000033651"/>
    </source>
</evidence>
<dbReference type="GO" id="GO:0005886">
    <property type="term" value="C:plasma membrane"/>
    <property type="evidence" value="ECO:0007669"/>
    <property type="project" value="UniProtKB-SubCell"/>
</dbReference>
<keyword evidence="11 17" id="KW-0472">Membrane</keyword>
<sequence>MSAHAESHDHHHDDHHDDEVVSHSTMGGYLLGFFLAVVLTAIPFWLVMDKVIPDTRTLSVVLLAFAAIQIVVHMIYFLHMDTKSQGGWNMLALIFTLVLVVITLSGSIWVMFHMNANMMPGMSHDMSQQVKNLP</sequence>
<evidence type="ECO:0000256" key="4">
    <source>
        <dbReference type="ARBA" id="ARBA00014689"/>
    </source>
</evidence>
<organism evidence="18 19">
    <name type="scientific">Luteibacter yeojuensis</name>
    <dbReference type="NCBI Taxonomy" id="345309"/>
    <lineage>
        <taxon>Bacteria</taxon>
        <taxon>Pseudomonadati</taxon>
        <taxon>Pseudomonadota</taxon>
        <taxon>Gammaproteobacteria</taxon>
        <taxon>Lysobacterales</taxon>
        <taxon>Rhodanobacteraceae</taxon>
        <taxon>Luteibacter</taxon>
    </lineage>
</organism>
<keyword evidence="19" id="KW-1185">Reference proteome</keyword>
<evidence type="ECO:0000256" key="17">
    <source>
        <dbReference type="SAM" id="Phobius"/>
    </source>
</evidence>
<dbReference type="GO" id="GO:0015990">
    <property type="term" value="P:electron transport coupled proton transport"/>
    <property type="evidence" value="ECO:0007669"/>
    <property type="project" value="InterPro"/>
</dbReference>
<evidence type="ECO:0000256" key="9">
    <source>
        <dbReference type="ARBA" id="ARBA00022989"/>
    </source>
</evidence>
<keyword evidence="9 17" id="KW-1133">Transmembrane helix</keyword>
<evidence type="ECO:0000256" key="7">
    <source>
        <dbReference type="ARBA" id="ARBA00022692"/>
    </source>
</evidence>
<name>A0A0F3KXY6_9GAMM</name>
<dbReference type="InterPro" id="IPR014210">
    <property type="entry name" value="Cyt_o_ubiqinol_oxidase_su4"/>
</dbReference>
<dbReference type="NCBIfam" id="TIGR02847">
    <property type="entry name" value="CyoD"/>
    <property type="match status" value="1"/>
</dbReference>
<dbReference type="RefSeq" id="WP_045828924.1">
    <property type="nucleotide sequence ID" value="NZ_JZRB01000014.1"/>
</dbReference>
<proteinExistence type="inferred from homology"/>
<dbReference type="InterPro" id="IPR005171">
    <property type="entry name" value="Cyt_c_oxidase_su4_prok"/>
</dbReference>
<dbReference type="PATRIC" id="fig|345309.4.peg.720"/>
<evidence type="ECO:0000256" key="13">
    <source>
        <dbReference type="ARBA" id="ARBA00030071"/>
    </source>
</evidence>
<keyword evidence="10" id="KW-0560">Oxidoreductase</keyword>
<keyword evidence="8" id="KW-0249">Electron transport</keyword>
<evidence type="ECO:0000256" key="11">
    <source>
        <dbReference type="ARBA" id="ARBA00023136"/>
    </source>
</evidence>
<evidence type="ECO:0000256" key="16">
    <source>
        <dbReference type="ARBA" id="ARBA00032185"/>
    </source>
</evidence>
<dbReference type="AlphaFoldDB" id="A0A0F3KXY6"/>
<feature type="transmembrane region" description="Helical" evidence="17">
    <location>
        <begin position="60"/>
        <end position="78"/>
    </location>
</feature>
<dbReference type="GO" id="GO:0009319">
    <property type="term" value="C:cytochrome o ubiquinol oxidase complex"/>
    <property type="evidence" value="ECO:0007669"/>
    <property type="project" value="TreeGrafter"/>
</dbReference>
<evidence type="ECO:0000256" key="10">
    <source>
        <dbReference type="ARBA" id="ARBA00023002"/>
    </source>
</evidence>
<evidence type="ECO:0000256" key="12">
    <source>
        <dbReference type="ARBA" id="ARBA00025694"/>
    </source>
</evidence>
<keyword evidence="7 17" id="KW-0812">Transmembrane</keyword>
<comment type="similarity">
    <text evidence="2">Belongs to the cytochrome c oxidase bacterial subunit 4 family.</text>
</comment>
<evidence type="ECO:0000256" key="3">
    <source>
        <dbReference type="ARBA" id="ARBA00011700"/>
    </source>
</evidence>
<dbReference type="EMBL" id="JZRB01000014">
    <property type="protein sequence ID" value="KJV35827.1"/>
    <property type="molecule type" value="Genomic_DNA"/>
</dbReference>
<evidence type="ECO:0000256" key="6">
    <source>
        <dbReference type="ARBA" id="ARBA00022475"/>
    </source>
</evidence>
<evidence type="ECO:0000256" key="5">
    <source>
        <dbReference type="ARBA" id="ARBA00022448"/>
    </source>
</evidence>
<comment type="caution">
    <text evidence="18">The sequence shown here is derived from an EMBL/GenBank/DDBJ whole genome shotgun (WGS) entry which is preliminary data.</text>
</comment>
<dbReference type="GO" id="GO:0019646">
    <property type="term" value="P:aerobic electron transport chain"/>
    <property type="evidence" value="ECO:0007669"/>
    <property type="project" value="TreeGrafter"/>
</dbReference>
<dbReference type="Proteomes" id="UP000033651">
    <property type="component" value="Unassembled WGS sequence"/>
</dbReference>
<comment type="subunit">
    <text evidence="3">Heterooctamer of two A chains, two B chains, two C chains and two D chains.</text>
</comment>
<dbReference type="PANTHER" id="PTHR36835">
    <property type="entry name" value="CYTOCHROME BO(3) UBIQUINOL OXIDASE SUBUNIT 4"/>
    <property type="match status" value="1"/>
</dbReference>
<evidence type="ECO:0000256" key="1">
    <source>
        <dbReference type="ARBA" id="ARBA00004651"/>
    </source>
</evidence>
<accession>A0A0F3KXY6</accession>
<evidence type="ECO:0000256" key="15">
    <source>
        <dbReference type="ARBA" id="ARBA00031887"/>
    </source>
</evidence>
<dbReference type="GO" id="GO:0009486">
    <property type="term" value="F:cytochrome bo3 ubiquinol oxidase activity"/>
    <property type="evidence" value="ECO:0007669"/>
    <property type="project" value="InterPro"/>
</dbReference>
<dbReference type="GO" id="GO:0015078">
    <property type="term" value="F:proton transmembrane transporter activity"/>
    <property type="evidence" value="ECO:0007669"/>
    <property type="project" value="TreeGrafter"/>
</dbReference>
<gene>
    <name evidence="18" type="ORF">VI08_07570</name>
</gene>
<feature type="transmembrane region" description="Helical" evidence="17">
    <location>
        <begin position="90"/>
        <end position="112"/>
    </location>
</feature>